<dbReference type="AlphaFoldDB" id="A0A7W9DZ99"/>
<evidence type="ECO:0000256" key="2">
    <source>
        <dbReference type="ARBA" id="ARBA00023002"/>
    </source>
</evidence>
<dbReference type="Gene3D" id="3.40.50.720">
    <property type="entry name" value="NAD(P)-binding Rossmann-like Domain"/>
    <property type="match status" value="1"/>
</dbReference>
<dbReference type="GO" id="GO:0016491">
    <property type="term" value="F:oxidoreductase activity"/>
    <property type="evidence" value="ECO:0007669"/>
    <property type="project" value="UniProtKB-KW"/>
</dbReference>
<dbReference type="InterPro" id="IPR051911">
    <property type="entry name" value="SDR_oxidoreductase"/>
</dbReference>
<dbReference type="InterPro" id="IPR036291">
    <property type="entry name" value="NAD(P)-bd_dom_sf"/>
</dbReference>
<dbReference type="EMBL" id="JACHCE010000004">
    <property type="protein sequence ID" value="MBB5636833.1"/>
    <property type="molecule type" value="Genomic_DNA"/>
</dbReference>
<evidence type="ECO:0000313" key="4">
    <source>
        <dbReference type="EMBL" id="MBB5636833.1"/>
    </source>
</evidence>
<comment type="similarity">
    <text evidence="1 3">Belongs to the short-chain dehydrogenases/reductases (SDR) family.</text>
</comment>
<proteinExistence type="inferred from homology"/>
<reference evidence="4 5" key="1">
    <citation type="submission" date="2020-08" db="EMBL/GenBank/DDBJ databases">
        <title>Genomic Encyclopedia of Type Strains, Phase IV (KMG-V): Genome sequencing to study the core and pangenomes of soil and plant-associated prokaryotes.</title>
        <authorList>
            <person name="Whitman W."/>
        </authorList>
    </citation>
    <scope>NUCLEOTIDE SEQUENCE [LARGE SCALE GENOMIC DNA]</scope>
    <source>
        <strain evidence="4 5">S3M1</strain>
    </source>
</reference>
<accession>A0A7W9DZ99</accession>
<dbReference type="PANTHER" id="PTHR43976:SF16">
    <property type="entry name" value="SHORT-CHAIN DEHYDROGENASE_REDUCTASE FAMILY PROTEIN"/>
    <property type="match status" value="1"/>
</dbReference>
<protein>
    <submittedName>
        <fullName evidence="4">NAD(P)-dependent dehydrogenase (Short-subunit alcohol dehydrogenase family)</fullName>
    </submittedName>
</protein>
<dbReference type="SUPFAM" id="SSF51735">
    <property type="entry name" value="NAD(P)-binding Rossmann-fold domains"/>
    <property type="match status" value="1"/>
</dbReference>
<comment type="caution">
    <text evidence="4">The sequence shown here is derived from an EMBL/GenBank/DDBJ whole genome shotgun (WGS) entry which is preliminary data.</text>
</comment>
<dbReference type="RefSeq" id="WP_183882738.1">
    <property type="nucleotide sequence ID" value="NZ_JACHCD010000001.1"/>
</dbReference>
<evidence type="ECO:0000256" key="3">
    <source>
        <dbReference type="RuleBase" id="RU000363"/>
    </source>
</evidence>
<keyword evidence="2" id="KW-0560">Oxidoreductase</keyword>
<sequence>MSKTILITGSSSGIGKATAIFFAAQGWNVIATMRNPEKEEELNNLKNVWVAALDVLDPVSIQKTVNEGIERFGKIDVLVNNAGYGAYGPLEVFERENIIRQFNTNVIGLLDVIKAVLPHFRANKDGIIINVSSMGGKFAFPFGSLYHGTKFAVEGISESLSFEVASFGVKVKIIEPGATATDFAGRSFDFKNDETIAEYQGLMNTLMNMMKELGGNSVSPVVVAEKIFEAATDGTDRLRYPATPDAVALLEKRDQESDETFIKGFREQFGL</sequence>
<dbReference type="CDD" id="cd05374">
    <property type="entry name" value="17beta-HSD-like_SDR_c"/>
    <property type="match status" value="1"/>
</dbReference>
<evidence type="ECO:0000256" key="1">
    <source>
        <dbReference type="ARBA" id="ARBA00006484"/>
    </source>
</evidence>
<dbReference type="Proteomes" id="UP000537204">
    <property type="component" value="Unassembled WGS sequence"/>
</dbReference>
<dbReference type="Pfam" id="PF00106">
    <property type="entry name" value="adh_short"/>
    <property type="match status" value="1"/>
</dbReference>
<dbReference type="InterPro" id="IPR002347">
    <property type="entry name" value="SDR_fam"/>
</dbReference>
<organism evidence="4 5">
    <name type="scientific">Pedobacter cryoconitis</name>
    <dbReference type="NCBI Taxonomy" id="188932"/>
    <lineage>
        <taxon>Bacteria</taxon>
        <taxon>Pseudomonadati</taxon>
        <taxon>Bacteroidota</taxon>
        <taxon>Sphingobacteriia</taxon>
        <taxon>Sphingobacteriales</taxon>
        <taxon>Sphingobacteriaceae</taxon>
        <taxon>Pedobacter</taxon>
    </lineage>
</organism>
<dbReference type="PRINTS" id="PR00081">
    <property type="entry name" value="GDHRDH"/>
</dbReference>
<name>A0A7W9DZ99_9SPHI</name>
<evidence type="ECO:0000313" key="5">
    <source>
        <dbReference type="Proteomes" id="UP000537204"/>
    </source>
</evidence>
<dbReference type="PRINTS" id="PR00080">
    <property type="entry name" value="SDRFAMILY"/>
</dbReference>
<dbReference type="PANTHER" id="PTHR43976">
    <property type="entry name" value="SHORT CHAIN DEHYDROGENASE"/>
    <property type="match status" value="1"/>
</dbReference>
<gene>
    <name evidence="4" type="ORF">HDE68_002746</name>
</gene>